<comment type="caution">
    <text evidence="2">The sequence shown here is derived from an EMBL/GenBank/DDBJ whole genome shotgun (WGS) entry which is preliminary data.</text>
</comment>
<sequence length="446" mass="47115">MMAIFSSANARRGLAATVLLGGLVGGCDWFGESKPPPIPGTRLSILALDRSIKPDPSLSGVAVALPRPVENAEWPQAGGYPNHVMHHLALGDAPKVAWRISLGDAGGDDRRILSTPVVAAGMVFAMDSGRRVVAVSAAGGGQAWSFDLRPEGESDGGFGGGVAYANGRLYVATGWAQVVALDAQSGKEIWRTGVAGPVRTAPTVSGGRVFAITIDNQLEALSADDGRKLWNHAAISETAGLMGGSSPAVEADAVIAAFTSGELFGMRVENGRVAWQDNLAAVRRIDAISDLADIRGRPVIDRGTVFAISHSGRMVAIDLRTGNRIWEQEIGSLESPWVVGDFIYVLTPEAEVVCLSRGDGRIRWVRPLPRHRREVERKDPLFWTGPVVAGDRVIVVGSNKEAFAISPYTGELMGTIQLPDAVYAAPVVAGGTLYVVTDEASLIALR</sequence>
<organism evidence="2 3">
    <name type="scientific">Stella humosa</name>
    <dbReference type="NCBI Taxonomy" id="94"/>
    <lineage>
        <taxon>Bacteria</taxon>
        <taxon>Pseudomonadati</taxon>
        <taxon>Pseudomonadota</taxon>
        <taxon>Alphaproteobacteria</taxon>
        <taxon>Rhodospirillales</taxon>
        <taxon>Stellaceae</taxon>
        <taxon>Stella</taxon>
    </lineage>
</organism>
<proteinExistence type="predicted"/>
<dbReference type="Pfam" id="PF13360">
    <property type="entry name" value="PQQ_2"/>
    <property type="match status" value="2"/>
</dbReference>
<keyword evidence="3" id="KW-1185">Reference proteome</keyword>
<protein>
    <submittedName>
        <fullName evidence="2">Outer membrane protein assembly factor BamB</fullName>
    </submittedName>
</protein>
<dbReference type="Proteomes" id="UP000278222">
    <property type="component" value="Unassembled WGS sequence"/>
</dbReference>
<dbReference type="Gene3D" id="2.130.10.10">
    <property type="entry name" value="YVTN repeat-like/Quinoprotein amine dehydrogenase"/>
    <property type="match status" value="1"/>
</dbReference>
<name>A0A3N1M1B6_9PROT</name>
<accession>A0A3N1M1B6</accession>
<dbReference type="OrthoDB" id="5290752at2"/>
<dbReference type="EMBL" id="RJKX01000011">
    <property type="protein sequence ID" value="ROQ01304.1"/>
    <property type="molecule type" value="Genomic_DNA"/>
</dbReference>
<dbReference type="RefSeq" id="WP_123688078.1">
    <property type="nucleotide sequence ID" value="NZ_AP019700.1"/>
</dbReference>
<dbReference type="InterPro" id="IPR015943">
    <property type="entry name" value="WD40/YVTN_repeat-like_dom_sf"/>
</dbReference>
<dbReference type="InterPro" id="IPR011047">
    <property type="entry name" value="Quinoprotein_ADH-like_sf"/>
</dbReference>
<reference evidence="2 3" key="1">
    <citation type="submission" date="2018-11" db="EMBL/GenBank/DDBJ databases">
        <title>Genomic Encyclopedia of Type Strains, Phase IV (KMG-IV): sequencing the most valuable type-strain genomes for metagenomic binning, comparative biology and taxonomic classification.</title>
        <authorList>
            <person name="Goeker M."/>
        </authorList>
    </citation>
    <scope>NUCLEOTIDE SEQUENCE [LARGE SCALE GENOMIC DNA]</scope>
    <source>
        <strain evidence="2 3">DSM 5900</strain>
    </source>
</reference>
<dbReference type="InterPro" id="IPR002372">
    <property type="entry name" value="PQQ_rpt_dom"/>
</dbReference>
<gene>
    <name evidence="2" type="ORF">EDC65_0482</name>
</gene>
<feature type="domain" description="Pyrrolo-quinoline quinone repeat" evidence="1">
    <location>
        <begin position="131"/>
        <end position="364"/>
    </location>
</feature>
<dbReference type="InterPro" id="IPR018391">
    <property type="entry name" value="PQQ_b-propeller_rpt"/>
</dbReference>
<dbReference type="PANTHER" id="PTHR34512">
    <property type="entry name" value="CELL SURFACE PROTEIN"/>
    <property type="match status" value="1"/>
</dbReference>
<feature type="domain" description="Pyrrolo-quinoline quinone repeat" evidence="1">
    <location>
        <begin position="384"/>
        <end position="445"/>
    </location>
</feature>
<dbReference type="AlphaFoldDB" id="A0A3N1M1B6"/>
<dbReference type="SMART" id="SM00564">
    <property type="entry name" value="PQQ"/>
    <property type="match status" value="7"/>
</dbReference>
<evidence type="ECO:0000313" key="3">
    <source>
        <dbReference type="Proteomes" id="UP000278222"/>
    </source>
</evidence>
<evidence type="ECO:0000259" key="1">
    <source>
        <dbReference type="Pfam" id="PF13360"/>
    </source>
</evidence>
<evidence type="ECO:0000313" key="2">
    <source>
        <dbReference type="EMBL" id="ROQ01304.1"/>
    </source>
</evidence>
<dbReference type="SUPFAM" id="SSF50998">
    <property type="entry name" value="Quinoprotein alcohol dehydrogenase-like"/>
    <property type="match status" value="1"/>
</dbReference>
<dbReference type="PANTHER" id="PTHR34512:SF30">
    <property type="entry name" value="OUTER MEMBRANE PROTEIN ASSEMBLY FACTOR BAMB"/>
    <property type="match status" value="1"/>
</dbReference>